<dbReference type="EMBL" id="BQXS01011823">
    <property type="protein sequence ID" value="GKT17146.1"/>
    <property type="molecule type" value="Genomic_DNA"/>
</dbReference>
<evidence type="ECO:0000313" key="3">
    <source>
        <dbReference type="Proteomes" id="UP001057375"/>
    </source>
</evidence>
<evidence type="ECO:0000313" key="2">
    <source>
        <dbReference type="EMBL" id="GKT17146.1"/>
    </source>
</evidence>
<dbReference type="PANTHER" id="PTHR12069">
    <property type="entry name" value="DNA-DIRECTED RNA POLYMERASES III 80 KDA POLYPEPTIDE RNA POLYMERASE III SUBUNIT 5"/>
    <property type="match status" value="1"/>
</dbReference>
<gene>
    <name evidence="2" type="ORF">ADUPG1_011046</name>
</gene>
<keyword evidence="2" id="KW-0240">DNA-directed RNA polymerase</keyword>
<feature type="region of interest" description="Disordered" evidence="1">
    <location>
        <begin position="440"/>
        <end position="596"/>
    </location>
</feature>
<feature type="compositionally biased region" description="Acidic residues" evidence="1">
    <location>
        <begin position="471"/>
        <end position="481"/>
    </location>
</feature>
<keyword evidence="3" id="KW-1185">Reference proteome</keyword>
<name>A0ABQ5JU06_9EUKA</name>
<proteinExistence type="predicted"/>
<accession>A0ABQ5JU06</accession>
<dbReference type="InterPro" id="IPR006886">
    <property type="entry name" value="RNA_pol_III_Rpc5"/>
</dbReference>
<protein>
    <submittedName>
        <fullName evidence="2">DNA-directed RNA polymerase III subunit Rpc5 like protein</fullName>
    </submittedName>
</protein>
<dbReference type="GO" id="GO:0000428">
    <property type="term" value="C:DNA-directed RNA polymerase complex"/>
    <property type="evidence" value="ECO:0007669"/>
    <property type="project" value="UniProtKB-KW"/>
</dbReference>
<organism evidence="2 3">
    <name type="scientific">Aduncisulcus paluster</name>
    <dbReference type="NCBI Taxonomy" id="2918883"/>
    <lineage>
        <taxon>Eukaryota</taxon>
        <taxon>Metamonada</taxon>
        <taxon>Carpediemonas-like organisms</taxon>
        <taxon>Aduncisulcus</taxon>
    </lineage>
</organism>
<feature type="compositionally biased region" description="Basic residues" evidence="1">
    <location>
        <begin position="487"/>
        <end position="501"/>
    </location>
</feature>
<comment type="caution">
    <text evidence="2">The sequence shown here is derived from an EMBL/GenBank/DDBJ whole genome shotgun (WGS) entry which is preliminary data.</text>
</comment>
<feature type="compositionally biased region" description="Basic and acidic residues" evidence="1">
    <location>
        <begin position="448"/>
        <end position="459"/>
    </location>
</feature>
<feature type="compositionally biased region" description="Acidic residues" evidence="1">
    <location>
        <begin position="507"/>
        <end position="538"/>
    </location>
</feature>
<evidence type="ECO:0000256" key="1">
    <source>
        <dbReference type="SAM" id="MobiDB-lite"/>
    </source>
</evidence>
<keyword evidence="2" id="KW-0804">Transcription</keyword>
<dbReference type="Proteomes" id="UP001057375">
    <property type="component" value="Unassembled WGS sequence"/>
</dbReference>
<reference evidence="2" key="1">
    <citation type="submission" date="2022-03" db="EMBL/GenBank/DDBJ databases">
        <title>Draft genome sequence of Aduncisulcus paluster, a free-living microaerophilic Fornicata.</title>
        <authorList>
            <person name="Yuyama I."/>
            <person name="Kume K."/>
            <person name="Tamura T."/>
            <person name="Inagaki Y."/>
            <person name="Hashimoto T."/>
        </authorList>
    </citation>
    <scope>NUCLEOTIDE SEQUENCE</scope>
    <source>
        <strain evidence="2">NY0171</strain>
    </source>
</reference>
<feature type="compositionally biased region" description="Basic residues" evidence="1">
    <location>
        <begin position="580"/>
        <end position="596"/>
    </location>
</feature>
<sequence>MLRFLTTMEDPDDVVVEIDVFLNQRYEGKLDLFQYPLRPSWHGYSMSELDSIQLRPSDHSIKLELNRKTSDDNYNDDHEYQEPSFVLSSREVPHSTNYALGYFTKEGKELHLSPVSRVLQFRPDLSYVDKRAEMEDETLAKEEEEDQDKQIDFASSHLITPIVTHKEEETPPLKDTDYRPIAFHSSASKAAERARDGLISAGVGDLPNAVHPNAYLNALKPPTIRVTSSTSFVHTELTKAQLRAMSAEQQVLELLKRRHVMKFDMLRQLCTSARTPNDLLKTLKRHALLVHGVWVVSSRHVVSEHLIPFRNYLLLLFSKNTVVSRRKFIDATSLPAHETRELFCQLSEYKSGIGWVFQQKPDTHFITSYPSVVTSQKLQWINNSQLIIDKLKTAKIQLIEREAQKEEGVITPSLRTPSYLLSPSQRLSPVTLTDIAPLSETEGLSEDVSAREFQEEEQRGSSSTQIQTSEEKEEEEEEEEAASAGKATKKGVSHKTSKNRNTKKDEEIDEDATTDDDEEDDEEESEEEDSEDVIEVEPVELPKQEIIVPDHSKEPQEKKDAGKALLESVRDSLLGGATKPSKKKKIVKKKKKSGSL</sequence>
<dbReference type="PANTHER" id="PTHR12069:SF0">
    <property type="entry name" value="DNA-DIRECTED RNA POLYMERASE III SUBUNIT RPC5"/>
    <property type="match status" value="1"/>
</dbReference>
<dbReference type="Pfam" id="PF04801">
    <property type="entry name" value="RPC5"/>
    <property type="match status" value="1"/>
</dbReference>
<feature type="compositionally biased region" description="Basic and acidic residues" evidence="1">
    <location>
        <begin position="540"/>
        <end position="562"/>
    </location>
</feature>